<feature type="compositionally biased region" description="Low complexity" evidence="6">
    <location>
        <begin position="851"/>
        <end position="877"/>
    </location>
</feature>
<feature type="region of interest" description="Disordered" evidence="6">
    <location>
        <begin position="198"/>
        <end position="252"/>
    </location>
</feature>
<dbReference type="Proteomes" id="UP000717696">
    <property type="component" value="Unassembled WGS sequence"/>
</dbReference>
<dbReference type="AlphaFoldDB" id="A0A9P9JCN5"/>
<dbReference type="GO" id="GO:0070139">
    <property type="term" value="F:SUMO-specific endopeptidase activity"/>
    <property type="evidence" value="ECO:0007669"/>
    <property type="project" value="TreeGrafter"/>
</dbReference>
<feature type="region of interest" description="Disordered" evidence="6">
    <location>
        <begin position="401"/>
        <end position="451"/>
    </location>
</feature>
<feature type="compositionally biased region" description="Basic and acidic residues" evidence="6">
    <location>
        <begin position="144"/>
        <end position="157"/>
    </location>
</feature>
<feature type="compositionally biased region" description="Polar residues" evidence="6">
    <location>
        <begin position="229"/>
        <end position="238"/>
    </location>
</feature>
<dbReference type="Pfam" id="PF02902">
    <property type="entry name" value="Peptidase_C48"/>
    <property type="match status" value="1"/>
</dbReference>
<accession>A0A9P9JCN5</accession>
<dbReference type="GO" id="GO:0005737">
    <property type="term" value="C:cytoplasm"/>
    <property type="evidence" value="ECO:0007669"/>
    <property type="project" value="TreeGrafter"/>
</dbReference>
<feature type="compositionally biased region" description="Basic and acidic residues" evidence="6">
    <location>
        <begin position="1063"/>
        <end position="1073"/>
    </location>
</feature>
<dbReference type="InterPro" id="IPR003653">
    <property type="entry name" value="Peptidase_C48_C"/>
</dbReference>
<name>A0A9P9JCN5_9HYPO</name>
<feature type="region of interest" description="Disordered" evidence="6">
    <location>
        <begin position="903"/>
        <end position="931"/>
    </location>
</feature>
<dbReference type="GO" id="GO:0005634">
    <property type="term" value="C:nucleus"/>
    <property type="evidence" value="ECO:0007669"/>
    <property type="project" value="TreeGrafter"/>
</dbReference>
<evidence type="ECO:0000256" key="4">
    <source>
        <dbReference type="ARBA" id="ARBA00022786"/>
    </source>
</evidence>
<dbReference type="PANTHER" id="PTHR46896">
    <property type="entry name" value="SENTRIN-SPECIFIC PROTEASE"/>
    <property type="match status" value="1"/>
</dbReference>
<feature type="compositionally biased region" description="Polar residues" evidence="6">
    <location>
        <begin position="13"/>
        <end position="37"/>
    </location>
</feature>
<dbReference type="PROSITE" id="PS50600">
    <property type="entry name" value="ULP_PROTEASE"/>
    <property type="match status" value="1"/>
</dbReference>
<organism evidence="8 9">
    <name type="scientific">Dactylonectria estremocensis</name>
    <dbReference type="NCBI Taxonomy" id="1079267"/>
    <lineage>
        <taxon>Eukaryota</taxon>
        <taxon>Fungi</taxon>
        <taxon>Dikarya</taxon>
        <taxon>Ascomycota</taxon>
        <taxon>Pezizomycotina</taxon>
        <taxon>Sordariomycetes</taxon>
        <taxon>Hypocreomycetidae</taxon>
        <taxon>Hypocreales</taxon>
        <taxon>Nectriaceae</taxon>
        <taxon>Dactylonectria</taxon>
    </lineage>
</organism>
<sequence length="1073" mass="118597">MTKDRLKAINAQARPQSTLQGGKSTSIEGFQKPTSEQTYKRPKLQHSDAAVSKYFQHKPKPHDDAISESPEGEANPEHDVKRREGLRRDVHDLTQDGSQAGTIDGASTISNDYQGVSASVQEFRNAQPKSVGGKKRPRRSQKASADKGSKDGHEARPTRSHLSPGALPILGHSPDILTQGPLSPGGVYRVLIQSNAAGRAKRRRVAAGMTESDDELAAGPPTQDPVPKRTTNFSGISRQSKHRGDIQPTHFRSAKSVVANQKVLSAEPQLPDMCVIKAASGRFTYSQTYQSDHKVKLRFTRCGDEPAAVVVTDAWGATDPLPWLEIQPRKVNAVFHAATHSPIVIIKRSSTAQAAGTLALKLEHRSDAASLVHWFCKTSTDFHDEDEASLERRFNKAFEDASGYKRPEPSYTCARLQPVSPGFEGQKNSQIPRTRRDPFNPPSDPSTEKLVDKMSGPISELSGISQWVDDTVSAKPRSQGPETRRTRGAAPSLRLFSDIAPNRWTEKNPDWVKNWHRSLVFPATGKDRATVDRDDISRLDEGEFLNDNLISFYFRYLQTRVQEKRPEVLQKVHFFNTFFFAKLKPNRGKINYEGVKSWTAKVDLFSYDYIVVPVNENMHWYLTIIYNAPKLLADDLDQDASTDVETIDVDRIATKTMPGAFPVEQKLDVTPLDDEETKLTAKSPSSNETIDRVSPISGSKAPSAAKSGKRRSTGGAQKFSSEEPRIITLDSLGSSHSMTCKHLKEYLIEEARHKKNFEITKIPGGMTGKRIPEQDNHCDCGVFVLGYMEEFLKDPDEAVRKLLQKEDSGWNIKPSEIRTKVRDLLFELQYEQQNRLAAEKAQKRQRKLAKEATSSGLSASQSRQSSPREPPESSRTPQSKRDITSPLANGFKSPAVAALQRVMSTTVSPRSNSSPDKPTQPRTPKIDEDPKLIFPLGDDSSLGTMVSGSNGIVPSARSSPHGASQVPVDLTIGEPDNATNGTFQKRAESTFVEQLPTSPLIAPSNLGLRGVKRDRSVSPQITMVVEHRSQKASSKRPRGLARSPKVLPSIENDKTISPGPKYDGIDRTIDISS</sequence>
<feature type="compositionally biased region" description="Basic residues" evidence="6">
    <location>
        <begin position="132"/>
        <end position="141"/>
    </location>
</feature>
<feature type="compositionally biased region" description="Basic and acidic residues" evidence="6">
    <location>
        <begin position="75"/>
        <end position="94"/>
    </location>
</feature>
<feature type="region of interest" description="Disordered" evidence="6">
    <location>
        <begin position="1"/>
        <end position="178"/>
    </location>
</feature>
<evidence type="ECO:0000256" key="3">
    <source>
        <dbReference type="ARBA" id="ARBA00022670"/>
    </source>
</evidence>
<evidence type="ECO:0000256" key="1">
    <source>
        <dbReference type="ARBA" id="ARBA00005234"/>
    </source>
</evidence>
<proteinExistence type="inferred from homology"/>
<feature type="region of interest" description="Disordered" evidence="6">
    <location>
        <begin position="839"/>
        <end position="890"/>
    </location>
</feature>
<dbReference type="GO" id="GO:0016926">
    <property type="term" value="P:protein desumoylation"/>
    <property type="evidence" value="ECO:0007669"/>
    <property type="project" value="TreeGrafter"/>
</dbReference>
<evidence type="ECO:0000256" key="5">
    <source>
        <dbReference type="ARBA" id="ARBA00022801"/>
    </source>
</evidence>
<keyword evidence="3" id="KW-0645">Protease</keyword>
<keyword evidence="4" id="KW-0833">Ubl conjugation pathway</keyword>
<protein>
    <recommendedName>
        <fullName evidence="7">Ubiquitin-like protease family profile domain-containing protein</fullName>
    </recommendedName>
</protein>
<keyword evidence="5" id="KW-0378">Hydrolase</keyword>
<keyword evidence="9" id="KW-1185">Reference proteome</keyword>
<feature type="region of interest" description="Disordered" evidence="6">
    <location>
        <begin position="465"/>
        <end position="489"/>
    </location>
</feature>
<evidence type="ECO:0000256" key="2">
    <source>
        <dbReference type="ARBA" id="ARBA00022553"/>
    </source>
</evidence>
<dbReference type="Gene3D" id="3.40.395.10">
    <property type="entry name" value="Adenoviral Proteinase, Chain A"/>
    <property type="match status" value="1"/>
</dbReference>
<feature type="compositionally biased region" description="Low complexity" evidence="6">
    <location>
        <begin position="694"/>
        <end position="706"/>
    </location>
</feature>
<keyword evidence="2" id="KW-0597">Phosphoprotein</keyword>
<dbReference type="InterPro" id="IPR038765">
    <property type="entry name" value="Papain-like_cys_pep_sf"/>
</dbReference>
<feature type="region of interest" description="Disordered" evidence="6">
    <location>
        <begin position="1025"/>
        <end position="1073"/>
    </location>
</feature>
<dbReference type="SUPFAM" id="SSF54001">
    <property type="entry name" value="Cysteine proteinases"/>
    <property type="match status" value="1"/>
</dbReference>
<dbReference type="Pfam" id="PF25424">
    <property type="entry name" value="PH_35"/>
    <property type="match status" value="1"/>
</dbReference>
<evidence type="ECO:0000259" key="7">
    <source>
        <dbReference type="PROSITE" id="PS50600"/>
    </source>
</evidence>
<feature type="domain" description="Ubiquitin-like protease family profile" evidence="7">
    <location>
        <begin position="529"/>
        <end position="791"/>
    </location>
</feature>
<feature type="compositionally biased region" description="Polar residues" evidence="6">
    <location>
        <begin position="95"/>
        <end position="128"/>
    </location>
</feature>
<comment type="similarity">
    <text evidence="1">Belongs to the peptidase C48 family.</text>
</comment>
<gene>
    <name evidence="8" type="ORF">B0J13DRAFT_522568</name>
</gene>
<dbReference type="EMBL" id="JAGMUU010000005">
    <property type="protein sequence ID" value="KAH7152263.1"/>
    <property type="molecule type" value="Genomic_DNA"/>
</dbReference>
<dbReference type="InterPro" id="IPR051947">
    <property type="entry name" value="Sentrin-specific_protease"/>
</dbReference>
<feature type="region of interest" description="Disordered" evidence="6">
    <location>
        <begin position="672"/>
        <end position="722"/>
    </location>
</feature>
<evidence type="ECO:0000313" key="8">
    <source>
        <dbReference type="EMBL" id="KAH7152263.1"/>
    </source>
</evidence>
<comment type="caution">
    <text evidence="8">The sequence shown here is derived from an EMBL/GenBank/DDBJ whole genome shotgun (WGS) entry which is preliminary data.</text>
</comment>
<feature type="compositionally biased region" description="Polar residues" evidence="6">
    <location>
        <begin position="903"/>
        <end position="922"/>
    </location>
</feature>
<reference evidence="8" key="1">
    <citation type="journal article" date="2021" name="Nat. Commun.">
        <title>Genetic determinants of endophytism in the Arabidopsis root mycobiome.</title>
        <authorList>
            <person name="Mesny F."/>
            <person name="Miyauchi S."/>
            <person name="Thiergart T."/>
            <person name="Pickel B."/>
            <person name="Atanasova L."/>
            <person name="Karlsson M."/>
            <person name="Huettel B."/>
            <person name="Barry K.W."/>
            <person name="Haridas S."/>
            <person name="Chen C."/>
            <person name="Bauer D."/>
            <person name="Andreopoulos W."/>
            <person name="Pangilinan J."/>
            <person name="LaButti K."/>
            <person name="Riley R."/>
            <person name="Lipzen A."/>
            <person name="Clum A."/>
            <person name="Drula E."/>
            <person name="Henrissat B."/>
            <person name="Kohler A."/>
            <person name="Grigoriev I.V."/>
            <person name="Martin F.M."/>
            <person name="Hacquard S."/>
        </authorList>
    </citation>
    <scope>NUCLEOTIDE SEQUENCE</scope>
    <source>
        <strain evidence="8">MPI-CAGE-AT-0021</strain>
    </source>
</reference>
<dbReference type="GO" id="GO:0006508">
    <property type="term" value="P:proteolysis"/>
    <property type="evidence" value="ECO:0007669"/>
    <property type="project" value="UniProtKB-KW"/>
</dbReference>
<dbReference type="PANTHER" id="PTHR46896:SF3">
    <property type="entry name" value="FI06413P-RELATED"/>
    <property type="match status" value="1"/>
</dbReference>
<dbReference type="OrthoDB" id="442460at2759"/>
<evidence type="ECO:0000313" key="9">
    <source>
        <dbReference type="Proteomes" id="UP000717696"/>
    </source>
</evidence>
<evidence type="ECO:0000256" key="6">
    <source>
        <dbReference type="SAM" id="MobiDB-lite"/>
    </source>
</evidence>
<dbReference type="InterPro" id="IPR057501">
    <property type="entry name" value="DeUb_enz_PH"/>
</dbReference>